<evidence type="ECO:0000256" key="3">
    <source>
        <dbReference type="ARBA" id="ARBA00023163"/>
    </source>
</evidence>
<dbReference type="CDD" id="cd00167">
    <property type="entry name" value="SANT"/>
    <property type="match status" value="2"/>
</dbReference>
<comment type="caution">
    <text evidence="8">The sequence shown here is derived from an EMBL/GenBank/DDBJ whole genome shotgun (WGS) entry which is preliminary data.</text>
</comment>
<gene>
    <name evidence="8" type="primary">MYB_0</name>
    <name evidence="8" type="ORF">TCON_0821</name>
</gene>
<protein>
    <submittedName>
        <fullName evidence="8">Transcriptional activator Myb</fullName>
    </submittedName>
</protein>
<reference evidence="8 9" key="1">
    <citation type="submission" date="2019-01" db="EMBL/GenBank/DDBJ databases">
        <title>Genomes sequencing and comparative genomics of infectious freshwater microsporidia, Cucumispora dikerogammari and Thelohania contejeani.</title>
        <authorList>
            <person name="Cormier A."/>
            <person name="Giraud I."/>
            <person name="Wattier R."/>
            <person name="Teixeira M."/>
            <person name="Grandjean F."/>
            <person name="Rigaud T."/>
            <person name="Cordaux R."/>
        </authorList>
    </citation>
    <scope>NUCLEOTIDE SEQUENCE [LARGE SCALE GENOMIC DNA]</scope>
    <source>
        <strain evidence="8">T1</strain>
        <tissue evidence="8">Spores</tissue>
    </source>
</reference>
<dbReference type="PANTHER" id="PTHR46621:SF1">
    <property type="entry name" value="SNRNA-ACTIVATING PROTEIN COMPLEX SUBUNIT 4"/>
    <property type="match status" value="1"/>
</dbReference>
<dbReference type="InterPro" id="IPR051575">
    <property type="entry name" value="Myb-like_DNA-bd"/>
</dbReference>
<dbReference type="InterPro" id="IPR001005">
    <property type="entry name" value="SANT/Myb"/>
</dbReference>
<evidence type="ECO:0000256" key="4">
    <source>
        <dbReference type="ARBA" id="ARBA00023242"/>
    </source>
</evidence>
<dbReference type="EMBL" id="SBIQ01000036">
    <property type="protein sequence ID" value="KAF7683990.1"/>
    <property type="molecule type" value="Genomic_DNA"/>
</dbReference>
<evidence type="ECO:0000259" key="7">
    <source>
        <dbReference type="PROSITE" id="PS51294"/>
    </source>
</evidence>
<dbReference type="PROSITE" id="PS50090">
    <property type="entry name" value="MYB_LIKE"/>
    <property type="match status" value="2"/>
</dbReference>
<feature type="domain" description="Myb-like" evidence="5">
    <location>
        <begin position="174"/>
        <end position="225"/>
    </location>
</feature>
<evidence type="ECO:0000256" key="1">
    <source>
        <dbReference type="ARBA" id="ARBA00023015"/>
    </source>
</evidence>
<dbReference type="Proteomes" id="UP001516464">
    <property type="component" value="Unassembled WGS sequence"/>
</dbReference>
<dbReference type="PROSITE" id="PS51294">
    <property type="entry name" value="HTH_MYB"/>
    <property type="match status" value="2"/>
</dbReference>
<evidence type="ECO:0000313" key="9">
    <source>
        <dbReference type="Proteomes" id="UP001516464"/>
    </source>
</evidence>
<dbReference type="InterPro" id="IPR017884">
    <property type="entry name" value="SANT_dom"/>
</dbReference>
<accession>A0ABQ7I0N3</accession>
<dbReference type="PANTHER" id="PTHR46621">
    <property type="entry name" value="SNRNA-ACTIVATING PROTEIN COMPLEX SUBUNIT 4"/>
    <property type="match status" value="1"/>
</dbReference>
<keyword evidence="3" id="KW-0804">Transcription</keyword>
<dbReference type="Pfam" id="PF00249">
    <property type="entry name" value="Myb_DNA-binding"/>
    <property type="match status" value="2"/>
</dbReference>
<organism evidence="8 9">
    <name type="scientific">Astathelohania contejeani</name>
    <dbReference type="NCBI Taxonomy" id="164912"/>
    <lineage>
        <taxon>Eukaryota</taxon>
        <taxon>Fungi</taxon>
        <taxon>Fungi incertae sedis</taxon>
        <taxon>Microsporidia</taxon>
        <taxon>Astathelohaniidae</taxon>
        <taxon>Astathelohania</taxon>
    </lineage>
</organism>
<keyword evidence="1" id="KW-0805">Transcription regulation</keyword>
<evidence type="ECO:0000256" key="2">
    <source>
        <dbReference type="ARBA" id="ARBA00023125"/>
    </source>
</evidence>
<dbReference type="InterPro" id="IPR017930">
    <property type="entry name" value="Myb_dom"/>
</dbReference>
<sequence length="230" mass="27104">MNKEILKQKIDTLTRIINRLKKMANDLKPRTSPYNFNKLNQFNGHPITIREIEEAIPENDENFIDPDAVVWQTIQENFKYFQESKQKYKLYNIWFNGKLRKNNSSVFGTDLATYVKSLQTGKIISSKSRWSKEDDNRLKIAIERNGAGNWKYVSKEMGDKTPSQCLHRYRCKLKPGLKNGRWSEEEDAALIEGVKLYGEGRWSKIQRIVKTRTDGQCRERWINVINKKQL</sequence>
<dbReference type="InterPro" id="IPR009057">
    <property type="entry name" value="Homeodomain-like_sf"/>
</dbReference>
<keyword evidence="9" id="KW-1185">Reference proteome</keyword>
<evidence type="ECO:0000313" key="8">
    <source>
        <dbReference type="EMBL" id="KAF7683990.1"/>
    </source>
</evidence>
<feature type="domain" description="HTH myb-type" evidence="7">
    <location>
        <begin position="174"/>
        <end position="229"/>
    </location>
</feature>
<keyword evidence="2" id="KW-0238">DNA-binding</keyword>
<feature type="domain" description="SANT" evidence="6">
    <location>
        <begin position="125"/>
        <end position="170"/>
    </location>
</feature>
<dbReference type="SUPFAM" id="SSF46689">
    <property type="entry name" value="Homeodomain-like"/>
    <property type="match status" value="1"/>
</dbReference>
<dbReference type="PROSITE" id="PS51293">
    <property type="entry name" value="SANT"/>
    <property type="match status" value="1"/>
</dbReference>
<feature type="domain" description="Myb-like" evidence="5">
    <location>
        <begin position="127"/>
        <end position="173"/>
    </location>
</feature>
<dbReference type="Gene3D" id="1.10.10.60">
    <property type="entry name" value="Homeodomain-like"/>
    <property type="match status" value="2"/>
</dbReference>
<evidence type="ECO:0000259" key="6">
    <source>
        <dbReference type="PROSITE" id="PS51293"/>
    </source>
</evidence>
<keyword evidence="4" id="KW-0539">Nucleus</keyword>
<feature type="domain" description="HTH myb-type" evidence="7">
    <location>
        <begin position="127"/>
        <end position="170"/>
    </location>
</feature>
<name>A0ABQ7I0N3_9MICR</name>
<dbReference type="SMART" id="SM00717">
    <property type="entry name" value="SANT"/>
    <property type="match status" value="2"/>
</dbReference>
<proteinExistence type="predicted"/>
<evidence type="ECO:0000259" key="5">
    <source>
        <dbReference type="PROSITE" id="PS50090"/>
    </source>
</evidence>